<protein>
    <submittedName>
        <fullName evidence="1">Similar to B-cell novel protein 1, isoform CRA_b</fullName>
    </submittedName>
</protein>
<evidence type="ECO:0000313" key="2">
    <source>
        <dbReference type="Proteomes" id="UP000234681"/>
    </source>
</evidence>
<organism evidence="1 2">
    <name type="scientific">Rattus norvegicus</name>
    <name type="common">Rat</name>
    <dbReference type="NCBI Taxonomy" id="10116"/>
    <lineage>
        <taxon>Eukaryota</taxon>
        <taxon>Metazoa</taxon>
        <taxon>Chordata</taxon>
        <taxon>Craniata</taxon>
        <taxon>Vertebrata</taxon>
        <taxon>Euteleostomi</taxon>
        <taxon>Mammalia</taxon>
        <taxon>Eutheria</taxon>
        <taxon>Euarchontoglires</taxon>
        <taxon>Glires</taxon>
        <taxon>Rodentia</taxon>
        <taxon>Myomorpha</taxon>
        <taxon>Muroidea</taxon>
        <taxon>Muridae</taxon>
        <taxon>Murinae</taxon>
        <taxon>Rattus</taxon>
    </lineage>
</organism>
<accession>A6K9W8</accession>
<dbReference type="Proteomes" id="UP000234681">
    <property type="component" value="Chromosome 16"/>
</dbReference>
<dbReference type="AlphaFoldDB" id="A6K9W8"/>
<reference evidence="1 2" key="1">
    <citation type="submission" date="2005-09" db="EMBL/GenBank/DDBJ databases">
        <authorList>
            <person name="Mural R.J."/>
            <person name="Li P.W."/>
            <person name="Adams M.D."/>
            <person name="Amanatides P.G."/>
            <person name="Baden-Tillson H."/>
            <person name="Barnstead M."/>
            <person name="Chin S.H."/>
            <person name="Dew I."/>
            <person name="Evans C.A."/>
            <person name="Ferriera S."/>
            <person name="Flanigan M."/>
            <person name="Fosler C."/>
            <person name="Glodek A."/>
            <person name="Gu Z."/>
            <person name="Holt R.A."/>
            <person name="Jennings D."/>
            <person name="Kraft C.L."/>
            <person name="Lu F."/>
            <person name="Nguyen T."/>
            <person name="Nusskern D.R."/>
            <person name="Pfannkoch C.M."/>
            <person name="Sitter C."/>
            <person name="Sutton G.G."/>
            <person name="Venter J.C."/>
            <person name="Wang Z."/>
            <person name="Woodage T."/>
            <person name="Zheng X.H."/>
            <person name="Zhong F."/>
        </authorList>
    </citation>
    <scope>NUCLEOTIDE SEQUENCE [LARGE SCALE GENOMIC DNA]</scope>
    <source>
        <strain>BN</strain>
        <strain evidence="2">Sprague-Dawley</strain>
    </source>
</reference>
<sequence>MAAHLLCSAWRWTSRMVQSQGEL</sequence>
<name>A6K9W8_RAT</name>
<proteinExistence type="predicted"/>
<evidence type="ECO:0000313" key="1">
    <source>
        <dbReference type="EMBL" id="EDL90769.1"/>
    </source>
</evidence>
<dbReference type="EMBL" id="CH474031">
    <property type="protein sequence ID" value="EDL90769.1"/>
    <property type="molecule type" value="Genomic_DNA"/>
</dbReference>
<gene>
    <name evidence="1" type="primary">LOC498604</name>
    <name evidence="1" type="ORF">rCG_38852</name>
</gene>